<evidence type="ECO:0008006" key="4">
    <source>
        <dbReference type="Google" id="ProtNLM"/>
    </source>
</evidence>
<organism evidence="2 3">
    <name type="scientific">Streptoalloteichus hindustanus</name>
    <dbReference type="NCBI Taxonomy" id="2017"/>
    <lineage>
        <taxon>Bacteria</taxon>
        <taxon>Bacillati</taxon>
        <taxon>Actinomycetota</taxon>
        <taxon>Actinomycetes</taxon>
        <taxon>Pseudonocardiales</taxon>
        <taxon>Pseudonocardiaceae</taxon>
        <taxon>Streptoalloteichus</taxon>
    </lineage>
</organism>
<dbReference type="RefSeq" id="WP_073483702.1">
    <property type="nucleotide sequence ID" value="NZ_FQVN01000004.1"/>
</dbReference>
<proteinExistence type="predicted"/>
<reference evidence="2 3" key="1">
    <citation type="submission" date="2016-11" db="EMBL/GenBank/DDBJ databases">
        <authorList>
            <person name="Jaros S."/>
            <person name="Januszkiewicz K."/>
            <person name="Wedrychowicz H."/>
        </authorList>
    </citation>
    <scope>NUCLEOTIDE SEQUENCE [LARGE SCALE GENOMIC DNA]</scope>
    <source>
        <strain evidence="2 3">DSM 44523</strain>
    </source>
</reference>
<accession>A0A1M5DRY1</accession>
<name>A0A1M5DRY1_STRHI</name>
<evidence type="ECO:0000313" key="3">
    <source>
        <dbReference type="Proteomes" id="UP000184501"/>
    </source>
</evidence>
<dbReference type="AlphaFoldDB" id="A0A1M5DRY1"/>
<dbReference type="EMBL" id="FQVN01000004">
    <property type="protein sequence ID" value="SHF69757.1"/>
    <property type="molecule type" value="Genomic_DNA"/>
</dbReference>
<feature type="compositionally biased region" description="Polar residues" evidence="1">
    <location>
        <begin position="107"/>
        <end position="122"/>
    </location>
</feature>
<dbReference type="Proteomes" id="UP000184501">
    <property type="component" value="Unassembled WGS sequence"/>
</dbReference>
<gene>
    <name evidence="2" type="ORF">SAMN05444320_104581</name>
</gene>
<evidence type="ECO:0000313" key="2">
    <source>
        <dbReference type="EMBL" id="SHF69757.1"/>
    </source>
</evidence>
<keyword evidence="3" id="KW-1185">Reference proteome</keyword>
<feature type="region of interest" description="Disordered" evidence="1">
    <location>
        <begin position="65"/>
        <end position="132"/>
    </location>
</feature>
<sequence length="132" mass="13847">MRALVREDVTTEAEVRHRLAVYGGFDRWTVRVDQGAVTVDDELDDPVDRNVTTALALAVPGVREVRVRGTERAGGGADVPAATTRPSDRPRSAGDDPGGVGPMVPSSEDQSGQDARSPTPSVGDSDDEGVPP</sequence>
<dbReference type="STRING" id="2017.SAMN05444320_104581"/>
<evidence type="ECO:0000256" key="1">
    <source>
        <dbReference type="SAM" id="MobiDB-lite"/>
    </source>
</evidence>
<protein>
    <recommendedName>
        <fullName evidence="4">BON domain-containing protein</fullName>
    </recommendedName>
</protein>